<evidence type="ECO:0000256" key="13">
    <source>
        <dbReference type="ARBA" id="ARBA00023264"/>
    </source>
</evidence>
<dbReference type="PANTHER" id="PTHR14269:SF62">
    <property type="entry name" value="CDP-DIACYLGLYCEROL--GLYCEROL-3-PHOSPHATE 3-PHOSPHATIDYLTRANSFERASE 1, CHLOROPLASTIC"/>
    <property type="match status" value="1"/>
</dbReference>
<keyword evidence="11 17" id="KW-0472">Membrane</keyword>
<dbReference type="InterPro" id="IPR048254">
    <property type="entry name" value="CDP_ALCOHOL_P_TRANSF_CS"/>
</dbReference>
<reference evidence="18 19" key="1">
    <citation type="journal article" date="2013" name="BMC Microbiol.">
        <title>Identification of the type II cytochrome c maturation pathway in anammox bacteria by comparative genomics.</title>
        <authorList>
            <person name="Ferousi C."/>
            <person name="Speth D.R."/>
            <person name="Reimann J."/>
            <person name="Op den Camp H.J."/>
            <person name="Allen J.W."/>
            <person name="Keltjens J.T."/>
            <person name="Jetten M.S."/>
        </authorList>
    </citation>
    <scope>NUCLEOTIDE SEQUENCE [LARGE SCALE GENOMIC DNA]</scope>
    <source>
        <strain evidence="18">RU1</strain>
    </source>
</reference>
<gene>
    <name evidence="18" type="ORF">BROFUL_00820</name>
</gene>
<evidence type="ECO:0000256" key="14">
    <source>
        <dbReference type="ARBA" id="ARBA00048586"/>
    </source>
</evidence>
<evidence type="ECO:0000256" key="3">
    <source>
        <dbReference type="ARBA" id="ARBA00010441"/>
    </source>
</evidence>
<evidence type="ECO:0000256" key="4">
    <source>
        <dbReference type="ARBA" id="ARBA00013170"/>
    </source>
</evidence>
<keyword evidence="12" id="KW-0594">Phospholipid biosynthesis</keyword>
<dbReference type="PROSITE" id="PS00379">
    <property type="entry name" value="CDP_ALCOHOL_P_TRANSF"/>
    <property type="match status" value="1"/>
</dbReference>
<evidence type="ECO:0000256" key="7">
    <source>
        <dbReference type="ARBA" id="ARBA00022679"/>
    </source>
</evidence>
<dbReference type="InterPro" id="IPR004570">
    <property type="entry name" value="Phosphatidylglycerol_P_synth"/>
</dbReference>
<keyword evidence="8 17" id="KW-0812">Transmembrane</keyword>
<dbReference type="Gene3D" id="1.20.120.1760">
    <property type="match status" value="1"/>
</dbReference>
<evidence type="ECO:0000256" key="8">
    <source>
        <dbReference type="ARBA" id="ARBA00022692"/>
    </source>
</evidence>
<evidence type="ECO:0000256" key="9">
    <source>
        <dbReference type="ARBA" id="ARBA00022989"/>
    </source>
</evidence>
<dbReference type="InterPro" id="IPR050324">
    <property type="entry name" value="CDP-alcohol_PTase-I"/>
</dbReference>
<dbReference type="GO" id="GO:0008444">
    <property type="term" value="F:CDP-diacylglycerol-glycerol-3-phosphate 3-phosphatidyltransferase activity"/>
    <property type="evidence" value="ECO:0007669"/>
    <property type="project" value="UniProtKB-UniRule"/>
</dbReference>
<protein>
    <recommendedName>
        <fullName evidence="5 15">CDP-diacylglycerol--glycerol-3-phosphate 3-phosphatidyltransferase</fullName>
        <ecNumber evidence="4 15">2.7.8.5</ecNumber>
    </recommendedName>
</protein>
<evidence type="ECO:0000256" key="2">
    <source>
        <dbReference type="ARBA" id="ARBA00005042"/>
    </source>
</evidence>
<feature type="transmembrane region" description="Helical" evidence="17">
    <location>
        <begin position="164"/>
        <end position="182"/>
    </location>
</feature>
<keyword evidence="10" id="KW-0443">Lipid metabolism</keyword>
<proteinExistence type="inferred from homology"/>
<comment type="caution">
    <text evidence="18">The sequence shown here is derived from an EMBL/GenBank/DDBJ whole genome shotgun (WGS) entry which is preliminary data.</text>
</comment>
<dbReference type="GO" id="GO:0046474">
    <property type="term" value="P:glycerophospholipid biosynthetic process"/>
    <property type="evidence" value="ECO:0007669"/>
    <property type="project" value="TreeGrafter"/>
</dbReference>
<dbReference type="AlphaFoldDB" id="A0A0M2V170"/>
<evidence type="ECO:0000256" key="11">
    <source>
        <dbReference type="ARBA" id="ARBA00023136"/>
    </source>
</evidence>
<feature type="transmembrane region" description="Helical" evidence="17">
    <location>
        <begin position="135"/>
        <end position="152"/>
    </location>
</feature>
<evidence type="ECO:0000313" key="19">
    <source>
        <dbReference type="Proteomes" id="UP000034954"/>
    </source>
</evidence>
<dbReference type="InterPro" id="IPR043130">
    <property type="entry name" value="CDP-OH_PTrfase_TM_dom"/>
</dbReference>
<keyword evidence="13" id="KW-1208">Phospholipid metabolism</keyword>
<accession>A0A0M2V170</accession>
<comment type="catalytic activity">
    <reaction evidence="14">
        <text>a CDP-1,2-diacyl-sn-glycerol + sn-glycerol 3-phosphate = a 1,2-diacyl-sn-glycero-3-phospho-(1'-sn-glycero-3'-phosphate) + CMP + H(+)</text>
        <dbReference type="Rhea" id="RHEA:12593"/>
        <dbReference type="ChEBI" id="CHEBI:15378"/>
        <dbReference type="ChEBI" id="CHEBI:57597"/>
        <dbReference type="ChEBI" id="CHEBI:58332"/>
        <dbReference type="ChEBI" id="CHEBI:60110"/>
        <dbReference type="ChEBI" id="CHEBI:60377"/>
        <dbReference type="EC" id="2.7.8.5"/>
    </reaction>
</comment>
<organism evidence="18 19">
    <name type="scientific">Candidatus Brocadia fulgida</name>
    <dbReference type="NCBI Taxonomy" id="380242"/>
    <lineage>
        <taxon>Bacteria</taxon>
        <taxon>Pseudomonadati</taxon>
        <taxon>Planctomycetota</taxon>
        <taxon>Candidatus Brocadiia</taxon>
        <taxon>Candidatus Brocadiales</taxon>
        <taxon>Candidatus Brocadiaceae</taxon>
        <taxon>Candidatus Brocadia</taxon>
    </lineage>
</organism>
<keyword evidence="19" id="KW-1185">Reference proteome</keyword>
<evidence type="ECO:0000256" key="17">
    <source>
        <dbReference type="SAM" id="Phobius"/>
    </source>
</evidence>
<dbReference type="PIRSF" id="PIRSF000847">
    <property type="entry name" value="Phos_ph_gly_syn"/>
    <property type="match status" value="1"/>
</dbReference>
<evidence type="ECO:0000256" key="15">
    <source>
        <dbReference type="NCBIfam" id="TIGR00560"/>
    </source>
</evidence>
<feature type="transmembrane region" description="Helical" evidence="17">
    <location>
        <begin position="95"/>
        <end position="114"/>
    </location>
</feature>
<sequence>MGSFDYSKYTAFNLPNRLTLLRLLLAIVFFMFLSYRYYNVALGAFLLAWLTDWLDGYLARKKGLLTDFGRIADPFVDKIIVCGGFILLIQHAHDIIPPWMVVVIVAREFLVNSLRSYSESRGVEFGATIWGKAKMFVQSFTISFILLFFAHLKDLTVIKQGIVLMLWLTVVITVVSGIKYVVKAGPAILAK</sequence>
<evidence type="ECO:0000256" key="5">
    <source>
        <dbReference type="ARBA" id="ARBA00014944"/>
    </source>
</evidence>
<dbReference type="InterPro" id="IPR000462">
    <property type="entry name" value="CDP-OH_P_trans"/>
</dbReference>
<keyword evidence="7 16" id="KW-0808">Transferase</keyword>
<evidence type="ECO:0000256" key="1">
    <source>
        <dbReference type="ARBA" id="ARBA00004141"/>
    </source>
</evidence>
<evidence type="ECO:0000313" key="18">
    <source>
        <dbReference type="EMBL" id="KKO20464.1"/>
    </source>
</evidence>
<comment type="subcellular location">
    <subcellularLocation>
        <location evidence="1">Membrane</location>
        <topology evidence="1">Multi-pass membrane protein</topology>
    </subcellularLocation>
</comment>
<dbReference type="NCBIfam" id="TIGR00560">
    <property type="entry name" value="pgsA"/>
    <property type="match status" value="1"/>
</dbReference>
<evidence type="ECO:0000256" key="10">
    <source>
        <dbReference type="ARBA" id="ARBA00023098"/>
    </source>
</evidence>
<keyword evidence="6" id="KW-0444">Lipid biosynthesis</keyword>
<feature type="transmembrane region" description="Helical" evidence="17">
    <location>
        <begin position="20"/>
        <end position="50"/>
    </location>
</feature>
<dbReference type="Proteomes" id="UP000034954">
    <property type="component" value="Unassembled WGS sequence"/>
</dbReference>
<evidence type="ECO:0000256" key="16">
    <source>
        <dbReference type="RuleBase" id="RU003750"/>
    </source>
</evidence>
<comment type="pathway">
    <text evidence="2">Phospholipid metabolism; phosphatidylglycerol biosynthesis; phosphatidylglycerol from CDP-diacylglycerol: step 1/2.</text>
</comment>
<dbReference type="PANTHER" id="PTHR14269">
    <property type="entry name" value="CDP-DIACYLGLYCEROL--GLYCEROL-3-PHOSPHATE 3-PHOSPHATIDYLTRANSFERASE-RELATED"/>
    <property type="match status" value="1"/>
</dbReference>
<keyword evidence="9 17" id="KW-1133">Transmembrane helix</keyword>
<dbReference type="EC" id="2.7.8.5" evidence="4 15"/>
<dbReference type="PATRIC" id="fig|380242.3.peg.1036"/>
<evidence type="ECO:0000256" key="6">
    <source>
        <dbReference type="ARBA" id="ARBA00022516"/>
    </source>
</evidence>
<evidence type="ECO:0000256" key="12">
    <source>
        <dbReference type="ARBA" id="ARBA00023209"/>
    </source>
</evidence>
<dbReference type="EMBL" id="LAQJ01000103">
    <property type="protein sequence ID" value="KKO20464.1"/>
    <property type="molecule type" value="Genomic_DNA"/>
</dbReference>
<dbReference type="GO" id="GO:0016020">
    <property type="term" value="C:membrane"/>
    <property type="evidence" value="ECO:0007669"/>
    <property type="project" value="UniProtKB-SubCell"/>
</dbReference>
<comment type="similarity">
    <text evidence="3 16">Belongs to the CDP-alcohol phosphatidyltransferase class-I family.</text>
</comment>
<name>A0A0M2V170_9BACT</name>
<dbReference type="Pfam" id="PF01066">
    <property type="entry name" value="CDP-OH_P_transf"/>
    <property type="match status" value="1"/>
</dbReference>